<dbReference type="RefSeq" id="WP_266069254.1">
    <property type="nucleotide sequence ID" value="NZ_JAPJDA010000010.1"/>
</dbReference>
<evidence type="ECO:0000313" key="1">
    <source>
        <dbReference type="EMBL" id="MCX2838006.1"/>
    </source>
</evidence>
<name>A0A9X3CWC7_9FLAO</name>
<accession>A0A9X3CWC7</accession>
<comment type="caution">
    <text evidence="1">The sequence shown here is derived from an EMBL/GenBank/DDBJ whole genome shotgun (WGS) entry which is preliminary data.</text>
</comment>
<sequence>MAFLKGDFSATNSRIISYEKPAYSDLPDQKYYSVFSEKGSESVTFGKNLATDAQIISFLILAPSQMLRPNCKDHFPNNVLKLPFLKGDFSATNARIISSEQPVYSDLPDQKC</sequence>
<dbReference type="Proteomes" id="UP001148482">
    <property type="component" value="Unassembled WGS sequence"/>
</dbReference>
<organism evidence="1 2">
    <name type="scientific">Salinimicrobium profundisediminis</name>
    <dbReference type="NCBI Taxonomy" id="2994553"/>
    <lineage>
        <taxon>Bacteria</taxon>
        <taxon>Pseudomonadati</taxon>
        <taxon>Bacteroidota</taxon>
        <taxon>Flavobacteriia</taxon>
        <taxon>Flavobacteriales</taxon>
        <taxon>Flavobacteriaceae</taxon>
        <taxon>Salinimicrobium</taxon>
    </lineage>
</organism>
<dbReference type="EMBL" id="JAPJDA010000010">
    <property type="protein sequence ID" value="MCX2838006.1"/>
    <property type="molecule type" value="Genomic_DNA"/>
</dbReference>
<proteinExistence type="predicted"/>
<evidence type="ECO:0000313" key="2">
    <source>
        <dbReference type="Proteomes" id="UP001148482"/>
    </source>
</evidence>
<protein>
    <submittedName>
        <fullName evidence="1">Uncharacterized protein</fullName>
    </submittedName>
</protein>
<keyword evidence="2" id="KW-1185">Reference proteome</keyword>
<dbReference type="AlphaFoldDB" id="A0A9X3CWC7"/>
<reference evidence="1" key="1">
    <citation type="submission" date="2022-11" db="EMBL/GenBank/DDBJ databases">
        <title>Salinimicrobium profundisediminis sp. nov., isolated from deep-sea sediment of the Mariana Trench.</title>
        <authorList>
            <person name="Fu H."/>
        </authorList>
    </citation>
    <scope>NUCLEOTIDE SEQUENCE</scope>
    <source>
        <strain evidence="1">MT39</strain>
    </source>
</reference>
<gene>
    <name evidence="1" type="ORF">OQ279_07545</name>
</gene>